<dbReference type="EMBL" id="JJMU01000051">
    <property type="protein sequence ID" value="KGE13459.1"/>
    <property type="molecule type" value="Genomic_DNA"/>
</dbReference>
<dbReference type="AlphaFoldDB" id="A0A0B8T695"/>
<reference evidence="3" key="1">
    <citation type="submission" date="2014-04" db="EMBL/GenBank/DDBJ databases">
        <title>Whole-Genome optical mapping and complete genome sequence of Sphingobacterium deserti sp. nov., a new spaces isolated from desert in the west of China.</title>
        <authorList>
            <person name="Teng C."/>
            <person name="Zhou Z."/>
            <person name="Li X."/>
            <person name="Chen M."/>
            <person name="Lin M."/>
            <person name="Wang L."/>
            <person name="Su S."/>
            <person name="Zhang C."/>
            <person name="Zhang W."/>
        </authorList>
    </citation>
    <scope>NUCLEOTIDE SEQUENCE [LARGE SCALE GENOMIC DNA]</scope>
    <source>
        <strain evidence="3">ACCC05744</strain>
    </source>
</reference>
<keyword evidence="3" id="KW-1185">Reference proteome</keyword>
<evidence type="ECO:0000259" key="1">
    <source>
        <dbReference type="Pfam" id="PF12697"/>
    </source>
</evidence>
<dbReference type="Pfam" id="PF12697">
    <property type="entry name" value="Abhydrolase_6"/>
    <property type="match status" value="1"/>
</dbReference>
<comment type="caution">
    <text evidence="2">The sequence shown here is derived from an EMBL/GenBank/DDBJ whole genome shotgun (WGS) entry which is preliminary data.</text>
</comment>
<sequence length="227" mass="25931">MRSSISQSPCTERMESQKIYIFSGLGADERAFQNLDFSGLDIQHIKWLEPGHAESISQYAKRLTLQIADEKPVLIGLSFGGIIALEVAKHVAVKRIILLSSAKNKYEIPSYYRLAGKMRLHFLLPTRLLKKGNWINFWLFGTRTFAERKLLKEILKDTDSAFLRWALQQISNWDNEAVPCPIAHLHGTKDHILPIRFVKDVTVINGGGHLMVLNEAHQVSQFIRRNI</sequence>
<dbReference type="SUPFAM" id="SSF53474">
    <property type="entry name" value="alpha/beta-Hydrolases"/>
    <property type="match status" value="1"/>
</dbReference>
<dbReference type="STRING" id="1229276.DI53_2744"/>
<dbReference type="InterPro" id="IPR000073">
    <property type="entry name" value="AB_hydrolase_1"/>
</dbReference>
<dbReference type="eggNOG" id="COG0596">
    <property type="taxonomic scope" value="Bacteria"/>
</dbReference>
<evidence type="ECO:0000313" key="3">
    <source>
        <dbReference type="Proteomes" id="UP000031802"/>
    </source>
</evidence>
<reference evidence="2 3" key="2">
    <citation type="journal article" date="2015" name="PLoS ONE">
        <title>Whole-Genome Optical Mapping and Finished Genome Sequence of Sphingobacterium deserti sp. nov., a New Species Isolated from the Western Desert of China.</title>
        <authorList>
            <person name="Teng C."/>
            <person name="Zhou Z."/>
            <person name="Molnar I."/>
            <person name="Li X."/>
            <person name="Tang R."/>
            <person name="Chen M."/>
            <person name="Wang L."/>
            <person name="Su S."/>
            <person name="Zhang W."/>
            <person name="Lin M."/>
        </authorList>
    </citation>
    <scope>NUCLEOTIDE SEQUENCE [LARGE SCALE GENOMIC DNA]</scope>
    <source>
        <strain evidence="3">ACCC05744</strain>
    </source>
</reference>
<dbReference type="PATRIC" id="fig|1229276.3.peg.2827"/>
<proteinExistence type="predicted"/>
<organism evidence="2 3">
    <name type="scientific">Sphingobacterium deserti</name>
    <dbReference type="NCBI Taxonomy" id="1229276"/>
    <lineage>
        <taxon>Bacteria</taxon>
        <taxon>Pseudomonadati</taxon>
        <taxon>Bacteroidota</taxon>
        <taxon>Sphingobacteriia</taxon>
        <taxon>Sphingobacteriales</taxon>
        <taxon>Sphingobacteriaceae</taxon>
        <taxon>Sphingobacterium</taxon>
    </lineage>
</organism>
<evidence type="ECO:0000313" key="2">
    <source>
        <dbReference type="EMBL" id="KGE13459.1"/>
    </source>
</evidence>
<dbReference type="Proteomes" id="UP000031802">
    <property type="component" value="Unassembled WGS sequence"/>
</dbReference>
<protein>
    <recommendedName>
        <fullName evidence="1">AB hydrolase-1 domain-containing protein</fullName>
    </recommendedName>
</protein>
<dbReference type="Gene3D" id="3.40.50.1820">
    <property type="entry name" value="alpha/beta hydrolase"/>
    <property type="match status" value="1"/>
</dbReference>
<feature type="domain" description="AB hydrolase-1" evidence="1">
    <location>
        <begin position="65"/>
        <end position="219"/>
    </location>
</feature>
<name>A0A0B8T695_9SPHI</name>
<dbReference type="InterPro" id="IPR029058">
    <property type="entry name" value="AB_hydrolase_fold"/>
</dbReference>
<gene>
    <name evidence="2" type="ORF">DI53_2744</name>
</gene>
<accession>A0A0B8T695</accession>